<name>A0A1C7MJZ9_GRIFR</name>
<gene>
    <name evidence="1" type="ORF">A0H81_01838</name>
</gene>
<evidence type="ECO:0000313" key="2">
    <source>
        <dbReference type="Proteomes" id="UP000092993"/>
    </source>
</evidence>
<reference evidence="1 2" key="1">
    <citation type="submission" date="2016-03" db="EMBL/GenBank/DDBJ databases">
        <title>Whole genome sequencing of Grifola frondosa 9006-11.</title>
        <authorList>
            <person name="Min B."/>
            <person name="Park H."/>
            <person name="Kim J.-G."/>
            <person name="Cho H."/>
            <person name="Oh Y.-L."/>
            <person name="Kong W.-S."/>
            <person name="Choi I.-G."/>
        </authorList>
    </citation>
    <scope>NUCLEOTIDE SEQUENCE [LARGE SCALE GENOMIC DNA]</scope>
    <source>
        <strain evidence="1 2">9006-11</strain>
    </source>
</reference>
<accession>A0A1C7MJZ9</accession>
<dbReference type="AlphaFoldDB" id="A0A1C7MJZ9"/>
<keyword evidence="2" id="KW-1185">Reference proteome</keyword>
<proteinExistence type="predicted"/>
<dbReference type="Proteomes" id="UP000092993">
    <property type="component" value="Unassembled WGS sequence"/>
</dbReference>
<dbReference type="EMBL" id="LUGG01000002">
    <property type="protein sequence ID" value="OBZ77182.1"/>
    <property type="molecule type" value="Genomic_DNA"/>
</dbReference>
<comment type="caution">
    <text evidence="1">The sequence shown here is derived from an EMBL/GenBank/DDBJ whole genome shotgun (WGS) entry which is preliminary data.</text>
</comment>
<dbReference type="STRING" id="5627.A0A1C7MJZ9"/>
<protein>
    <submittedName>
        <fullName evidence="1">Uncharacterized protein</fullName>
    </submittedName>
</protein>
<organism evidence="1 2">
    <name type="scientific">Grifola frondosa</name>
    <name type="common">Maitake</name>
    <name type="synonym">Polyporus frondosus</name>
    <dbReference type="NCBI Taxonomy" id="5627"/>
    <lineage>
        <taxon>Eukaryota</taxon>
        <taxon>Fungi</taxon>
        <taxon>Dikarya</taxon>
        <taxon>Basidiomycota</taxon>
        <taxon>Agaricomycotina</taxon>
        <taxon>Agaricomycetes</taxon>
        <taxon>Polyporales</taxon>
        <taxon>Grifolaceae</taxon>
        <taxon>Grifola</taxon>
    </lineage>
</organism>
<evidence type="ECO:0000313" key="1">
    <source>
        <dbReference type="EMBL" id="OBZ77182.1"/>
    </source>
</evidence>
<sequence length="79" mass="8214">MVDLPTADKEQSAAFIRDERVLIVCHPASVSGSVSGHSLQQVNARLSQSQLALHACHARDTGTRTPHGVLLGMGGGVLG</sequence>